<reference evidence="8" key="1">
    <citation type="submission" date="2016-10" db="EMBL/GenBank/DDBJ databases">
        <title>Genome sequence of Streptomyces malaysiense MUSC 136.</title>
        <authorList>
            <person name="Lee L.-H."/>
            <person name="Ser H.-L."/>
        </authorList>
    </citation>
    <scope>NUCLEOTIDE SEQUENCE [LARGE SCALE GENOMIC DNA]</scope>
    <source>
        <strain evidence="8">MUSC 136</strain>
    </source>
</reference>
<evidence type="ECO:0000256" key="3">
    <source>
        <dbReference type="ARBA" id="ARBA00022989"/>
    </source>
</evidence>
<evidence type="ECO:0000256" key="5">
    <source>
        <dbReference type="SAM" id="MobiDB-lite"/>
    </source>
</evidence>
<organism evidence="8 9">
    <name type="scientific">Streptomyces malaysiense</name>
    <dbReference type="NCBI Taxonomy" id="1428626"/>
    <lineage>
        <taxon>Bacteria</taxon>
        <taxon>Bacillati</taxon>
        <taxon>Actinomycetota</taxon>
        <taxon>Actinomycetes</taxon>
        <taxon>Kitasatosporales</taxon>
        <taxon>Streptomycetaceae</taxon>
        <taxon>Streptomyces</taxon>
    </lineage>
</organism>
<dbReference type="InterPro" id="IPR035952">
    <property type="entry name" value="Rhomboid-like_sf"/>
</dbReference>
<keyword evidence="8" id="KW-0645">Protease</keyword>
<proteinExistence type="predicted"/>
<dbReference type="PANTHER" id="PTHR43731">
    <property type="entry name" value="RHOMBOID PROTEASE"/>
    <property type="match status" value="1"/>
</dbReference>
<dbReference type="InterPro" id="IPR022764">
    <property type="entry name" value="Peptidase_S54_rhomboid_dom"/>
</dbReference>
<dbReference type="Pfam" id="PF01694">
    <property type="entry name" value="Rhomboid"/>
    <property type="match status" value="1"/>
</dbReference>
<comment type="subcellular location">
    <subcellularLocation>
        <location evidence="1">Membrane</location>
        <topology evidence="1">Multi-pass membrane protein</topology>
    </subcellularLocation>
</comment>
<evidence type="ECO:0000259" key="7">
    <source>
        <dbReference type="Pfam" id="PF01694"/>
    </source>
</evidence>
<evidence type="ECO:0000313" key="8">
    <source>
        <dbReference type="EMBL" id="OIK27230.1"/>
    </source>
</evidence>
<feature type="compositionally biased region" description="Basic and acidic residues" evidence="5">
    <location>
        <begin position="219"/>
        <end position="230"/>
    </location>
</feature>
<keyword evidence="8" id="KW-0378">Hydrolase</keyword>
<comment type="caution">
    <text evidence="8">The sequence shown here is derived from an EMBL/GenBank/DDBJ whole genome shotgun (WGS) entry which is preliminary data.</text>
</comment>
<evidence type="ECO:0000256" key="2">
    <source>
        <dbReference type="ARBA" id="ARBA00022692"/>
    </source>
</evidence>
<protein>
    <submittedName>
        <fullName evidence="8">Rhomboid family intramembrane serine protease</fullName>
    </submittedName>
</protein>
<feature type="transmembrane region" description="Helical" evidence="6">
    <location>
        <begin position="128"/>
        <end position="148"/>
    </location>
</feature>
<evidence type="ECO:0000256" key="6">
    <source>
        <dbReference type="SAM" id="Phobius"/>
    </source>
</evidence>
<feature type="region of interest" description="Disordered" evidence="5">
    <location>
        <begin position="205"/>
        <end position="230"/>
    </location>
</feature>
<dbReference type="GO" id="GO:0016020">
    <property type="term" value="C:membrane"/>
    <property type="evidence" value="ECO:0007669"/>
    <property type="project" value="UniProtKB-SubCell"/>
</dbReference>
<dbReference type="AlphaFoldDB" id="A0A1J4Q4C4"/>
<dbReference type="SUPFAM" id="SSF144091">
    <property type="entry name" value="Rhomboid-like"/>
    <property type="match status" value="1"/>
</dbReference>
<dbReference type="PANTHER" id="PTHR43731:SF9">
    <property type="entry name" value="SLR1461 PROTEIN"/>
    <property type="match status" value="1"/>
</dbReference>
<keyword evidence="3 6" id="KW-1133">Transmembrane helix</keyword>
<accession>A0A1J4Q4C4</accession>
<evidence type="ECO:0000256" key="4">
    <source>
        <dbReference type="ARBA" id="ARBA00023136"/>
    </source>
</evidence>
<dbReference type="GO" id="GO:0004252">
    <property type="term" value="F:serine-type endopeptidase activity"/>
    <property type="evidence" value="ECO:0007669"/>
    <property type="project" value="InterPro"/>
</dbReference>
<dbReference type="GO" id="GO:0006508">
    <property type="term" value="P:proteolysis"/>
    <property type="evidence" value="ECO:0007669"/>
    <property type="project" value="UniProtKB-KW"/>
</dbReference>
<name>A0A1J4Q4C4_9ACTN</name>
<feature type="transmembrane region" description="Helical" evidence="6">
    <location>
        <begin position="179"/>
        <end position="198"/>
    </location>
</feature>
<feature type="domain" description="Peptidase S54 rhomboid" evidence="7">
    <location>
        <begin position="68"/>
        <end position="199"/>
    </location>
</feature>
<evidence type="ECO:0000256" key="1">
    <source>
        <dbReference type="ARBA" id="ARBA00004141"/>
    </source>
</evidence>
<dbReference type="Proteomes" id="UP000034838">
    <property type="component" value="Unassembled WGS sequence"/>
</dbReference>
<keyword evidence="9" id="KW-1185">Reference proteome</keyword>
<dbReference type="EMBL" id="LBDA02000027">
    <property type="protein sequence ID" value="OIK27230.1"/>
    <property type="molecule type" value="Genomic_DNA"/>
</dbReference>
<dbReference type="InterPro" id="IPR050925">
    <property type="entry name" value="Rhomboid_protease_S54"/>
</dbReference>
<gene>
    <name evidence="8" type="ORF">VT52_012490</name>
</gene>
<keyword evidence="2 6" id="KW-0812">Transmembrane</keyword>
<feature type="transmembrane region" description="Helical" evidence="6">
    <location>
        <begin position="155"/>
        <end position="173"/>
    </location>
</feature>
<dbReference type="Gene3D" id="1.20.1540.10">
    <property type="entry name" value="Rhomboid-like"/>
    <property type="match status" value="1"/>
</dbReference>
<feature type="transmembrane region" description="Helical" evidence="6">
    <location>
        <begin position="103"/>
        <end position="122"/>
    </location>
</feature>
<evidence type="ECO:0000313" key="9">
    <source>
        <dbReference type="Proteomes" id="UP000034838"/>
    </source>
</evidence>
<feature type="transmembrane region" description="Helical" evidence="6">
    <location>
        <begin position="26"/>
        <end position="46"/>
    </location>
</feature>
<keyword evidence="4 6" id="KW-0472">Membrane</keyword>
<sequence length="244" mass="26113">MGASYRGQADALPMSAEQVIAEARKAFFVMFAGLALVWGLQLVNYADHYALSRDYGVRSGDIGSLPDILVAPLLHWSWAHIESNSGPLFVFGFLAAYRGVARFLGLSLLVALTSGLAVWFFERGDADTVGASGLIFGYFGYVVVRGLFDRHLIDTLIGVVMAASFAYLLTVAVPGTPGVSWLAHLGGLIGGLAGAWLFRDRRPRAGAGTDSRQGPGPAARDKLQVRSDHPRADLHKELGELGLL</sequence>